<evidence type="ECO:0000256" key="6">
    <source>
        <dbReference type="SAM" id="MobiDB-lite"/>
    </source>
</evidence>
<dbReference type="PROSITE" id="PS01124">
    <property type="entry name" value="HTH_ARAC_FAMILY_2"/>
    <property type="match status" value="1"/>
</dbReference>
<evidence type="ECO:0000256" key="4">
    <source>
        <dbReference type="ARBA" id="ARBA00023159"/>
    </source>
</evidence>
<dbReference type="GO" id="GO:0006281">
    <property type="term" value="P:DNA repair"/>
    <property type="evidence" value="ECO:0007669"/>
    <property type="project" value="InterPro"/>
</dbReference>
<dbReference type="EMBL" id="JAQIZZ010000008">
    <property type="protein sequence ID" value="KAJ5524421.1"/>
    <property type="molecule type" value="Genomic_DNA"/>
</dbReference>
<comment type="caution">
    <text evidence="8">The sequence shown here is derived from an EMBL/GenBank/DDBJ whole genome shotgun (WGS) entry which is preliminary data.</text>
</comment>
<feature type="region of interest" description="Disordered" evidence="6">
    <location>
        <begin position="159"/>
        <end position="178"/>
    </location>
</feature>
<keyword evidence="4" id="KW-0010">Activator</keyword>
<protein>
    <recommendedName>
        <fullName evidence="7">HTH araC/xylS-type domain-containing protein</fullName>
    </recommendedName>
</protein>
<dbReference type="Gene3D" id="1.10.10.60">
    <property type="entry name" value="Homeodomain-like"/>
    <property type="match status" value="1"/>
</dbReference>
<dbReference type="GO" id="GO:0032259">
    <property type="term" value="P:methylation"/>
    <property type="evidence" value="ECO:0007669"/>
    <property type="project" value="UniProtKB-KW"/>
</dbReference>
<dbReference type="InterPro" id="IPR018060">
    <property type="entry name" value="HTH_AraC"/>
</dbReference>
<dbReference type="Pfam" id="PF02805">
    <property type="entry name" value="Ada_Zn_binding"/>
    <property type="match status" value="1"/>
</dbReference>
<dbReference type="AlphaFoldDB" id="A0AAD6G8U1"/>
<evidence type="ECO:0000313" key="8">
    <source>
        <dbReference type="EMBL" id="KAJ5524421.1"/>
    </source>
</evidence>
<keyword evidence="3" id="KW-0805">Transcription regulation</keyword>
<dbReference type="Proteomes" id="UP001220324">
    <property type="component" value="Unassembled WGS sequence"/>
</dbReference>
<dbReference type="InterPro" id="IPR035451">
    <property type="entry name" value="Ada-like_dom_sf"/>
</dbReference>
<keyword evidence="5" id="KW-0804">Transcription</keyword>
<evidence type="ECO:0000256" key="2">
    <source>
        <dbReference type="ARBA" id="ARBA00022603"/>
    </source>
</evidence>
<evidence type="ECO:0000259" key="7">
    <source>
        <dbReference type="PROSITE" id="PS01124"/>
    </source>
</evidence>
<dbReference type="SUPFAM" id="SSF57884">
    <property type="entry name" value="Ada DNA repair protein, N-terminal domain (N-Ada 10)"/>
    <property type="match status" value="1"/>
</dbReference>
<dbReference type="Pfam" id="PF00165">
    <property type="entry name" value="HTH_AraC"/>
    <property type="match status" value="1"/>
</dbReference>
<evidence type="ECO:0000256" key="5">
    <source>
        <dbReference type="ARBA" id="ARBA00023163"/>
    </source>
</evidence>
<keyword evidence="2" id="KW-0489">Methyltransferase</keyword>
<dbReference type="SUPFAM" id="SSF46689">
    <property type="entry name" value="Homeodomain-like"/>
    <property type="match status" value="1"/>
</dbReference>
<accession>A0AAD6G8U1</accession>
<evidence type="ECO:0000256" key="3">
    <source>
        <dbReference type="ARBA" id="ARBA00023015"/>
    </source>
</evidence>
<gene>
    <name evidence="8" type="ORF">N7494_011071</name>
</gene>
<reference evidence="8 9" key="1">
    <citation type="journal article" date="2023" name="IMA Fungus">
        <title>Comparative genomic study of the Penicillium genus elucidates a diverse pangenome and 15 lateral gene transfer events.</title>
        <authorList>
            <person name="Petersen C."/>
            <person name="Sorensen T."/>
            <person name="Nielsen M.R."/>
            <person name="Sondergaard T.E."/>
            <person name="Sorensen J.L."/>
            <person name="Fitzpatrick D.A."/>
            <person name="Frisvad J.C."/>
            <person name="Nielsen K.L."/>
        </authorList>
    </citation>
    <scope>NUCLEOTIDE SEQUENCE [LARGE SCALE GENOMIC DNA]</scope>
    <source>
        <strain evidence="8 9">IBT 35679</strain>
    </source>
</reference>
<feature type="domain" description="HTH araC/xylS-type" evidence="7">
    <location>
        <begin position="103"/>
        <end position="151"/>
    </location>
</feature>
<evidence type="ECO:0000256" key="1">
    <source>
        <dbReference type="ARBA" id="ARBA00001947"/>
    </source>
</evidence>
<comment type="cofactor">
    <cofactor evidence="1">
        <name>Zn(2+)</name>
        <dbReference type="ChEBI" id="CHEBI:29105"/>
    </cofactor>
</comment>
<keyword evidence="2" id="KW-0808">Transferase</keyword>
<proteinExistence type="predicted"/>
<dbReference type="InterPro" id="IPR004026">
    <property type="entry name" value="Ada_DNA_repair_Zn-bd"/>
</dbReference>
<sequence>MTSADAPLKIPRLSRSGDTLTSAERWQAITKRDTTVNSFVYGVLTTKIYCRPSCGARLARRANVEFYNTHSQAEKAGFRPCKRCRPECGGTAAQSNPQAVMVEKACQTIRNEVLAGLKPKLHDLAKQAGLTPSHFHRVFKKILGVTPGQYISSVVQHIRPSPESSAPDGLSELETPPSASPLGFVGAHGTEELDLDCGQGSALPELPAVRLEDFSPVIWDNAWNEFDILLAAEDQGQMNPLDSVSIDPRVLLGPK</sequence>
<dbReference type="InterPro" id="IPR009057">
    <property type="entry name" value="Homeodomain-like_sf"/>
</dbReference>
<dbReference type="GO" id="GO:0008270">
    <property type="term" value="F:zinc ion binding"/>
    <property type="evidence" value="ECO:0007669"/>
    <property type="project" value="InterPro"/>
</dbReference>
<dbReference type="GO" id="GO:0003700">
    <property type="term" value="F:DNA-binding transcription factor activity"/>
    <property type="evidence" value="ECO:0007669"/>
    <property type="project" value="InterPro"/>
</dbReference>
<name>A0AAD6G8U1_9EURO</name>
<dbReference type="GO" id="GO:0043565">
    <property type="term" value="F:sequence-specific DNA binding"/>
    <property type="evidence" value="ECO:0007669"/>
    <property type="project" value="InterPro"/>
</dbReference>
<dbReference type="GO" id="GO:0008168">
    <property type="term" value="F:methyltransferase activity"/>
    <property type="evidence" value="ECO:0007669"/>
    <property type="project" value="UniProtKB-KW"/>
</dbReference>
<keyword evidence="9" id="KW-1185">Reference proteome</keyword>
<dbReference type="Gene3D" id="3.40.10.10">
    <property type="entry name" value="DNA Methylphosphotriester Repair Domain"/>
    <property type="match status" value="1"/>
</dbReference>
<organism evidence="8 9">
    <name type="scientific">Penicillium frequentans</name>
    <dbReference type="NCBI Taxonomy" id="3151616"/>
    <lineage>
        <taxon>Eukaryota</taxon>
        <taxon>Fungi</taxon>
        <taxon>Dikarya</taxon>
        <taxon>Ascomycota</taxon>
        <taxon>Pezizomycotina</taxon>
        <taxon>Eurotiomycetes</taxon>
        <taxon>Eurotiomycetidae</taxon>
        <taxon>Eurotiales</taxon>
        <taxon>Aspergillaceae</taxon>
        <taxon>Penicillium</taxon>
    </lineage>
</organism>
<evidence type="ECO:0000313" key="9">
    <source>
        <dbReference type="Proteomes" id="UP001220324"/>
    </source>
</evidence>